<dbReference type="Proteomes" id="UP000766336">
    <property type="component" value="Unassembled WGS sequence"/>
</dbReference>
<comment type="caution">
    <text evidence="2">The sequence shown here is derived from an EMBL/GenBank/DDBJ whole genome shotgun (WGS) entry which is preliminary data.</text>
</comment>
<feature type="transmembrane region" description="Helical" evidence="1">
    <location>
        <begin position="82"/>
        <end position="103"/>
    </location>
</feature>
<organism evidence="2 3">
    <name type="scientific">Roseococcus pinisoli</name>
    <dbReference type="NCBI Taxonomy" id="2835040"/>
    <lineage>
        <taxon>Bacteria</taxon>
        <taxon>Pseudomonadati</taxon>
        <taxon>Pseudomonadota</taxon>
        <taxon>Alphaproteobacteria</taxon>
        <taxon>Acetobacterales</taxon>
        <taxon>Roseomonadaceae</taxon>
        <taxon>Roseococcus</taxon>
    </lineage>
</organism>
<gene>
    <name evidence="2" type="ORF">KHU32_22110</name>
</gene>
<protein>
    <recommendedName>
        <fullName evidence="4">Transposase</fullName>
    </recommendedName>
</protein>
<dbReference type="RefSeq" id="WP_213672342.1">
    <property type="nucleotide sequence ID" value="NZ_JAHCDA010000005.1"/>
</dbReference>
<evidence type="ECO:0008006" key="4">
    <source>
        <dbReference type="Google" id="ProtNLM"/>
    </source>
</evidence>
<evidence type="ECO:0000313" key="2">
    <source>
        <dbReference type="EMBL" id="MBS7813651.1"/>
    </source>
</evidence>
<accession>A0ABS5QJ29</accession>
<keyword evidence="1" id="KW-0812">Transmembrane</keyword>
<sequence>MAGLKERLLASELIEEFARVYVAKVSTANRDIGVRRAGLQQQHAKLGRQIRNLLELLKDGHAALRWPSSGRWSGGRRSWREITAAGTPAVALVLCLNLSALYLRRTKLGRRRWPNF</sequence>
<name>A0ABS5QJ29_9PROT</name>
<keyword evidence="1" id="KW-1133">Transmembrane helix</keyword>
<keyword evidence="1" id="KW-0472">Membrane</keyword>
<evidence type="ECO:0000313" key="3">
    <source>
        <dbReference type="Proteomes" id="UP000766336"/>
    </source>
</evidence>
<proteinExistence type="predicted"/>
<evidence type="ECO:0000256" key="1">
    <source>
        <dbReference type="SAM" id="Phobius"/>
    </source>
</evidence>
<keyword evidence="3" id="KW-1185">Reference proteome</keyword>
<dbReference type="EMBL" id="JAHCDA010000005">
    <property type="protein sequence ID" value="MBS7813651.1"/>
    <property type="molecule type" value="Genomic_DNA"/>
</dbReference>
<reference evidence="2 3" key="1">
    <citation type="submission" date="2021-05" db="EMBL/GenBank/DDBJ databases">
        <title>Roseococcus sp. XZZS9, whole genome shotgun sequencing project.</title>
        <authorList>
            <person name="Zhao G."/>
            <person name="Shen L."/>
        </authorList>
    </citation>
    <scope>NUCLEOTIDE SEQUENCE [LARGE SCALE GENOMIC DNA]</scope>
    <source>
        <strain evidence="2 3">XZZS9</strain>
    </source>
</reference>